<gene>
    <name evidence="2" type="ORF">EV379_1628</name>
</gene>
<keyword evidence="1" id="KW-0472">Membrane</keyword>
<name>A0A4Q8AL72_9MICO</name>
<organism evidence="2 3">
    <name type="scientific">Microterricola gilva</name>
    <dbReference type="NCBI Taxonomy" id="393267"/>
    <lineage>
        <taxon>Bacteria</taxon>
        <taxon>Bacillati</taxon>
        <taxon>Actinomycetota</taxon>
        <taxon>Actinomycetes</taxon>
        <taxon>Micrococcales</taxon>
        <taxon>Microbacteriaceae</taxon>
        <taxon>Microterricola</taxon>
    </lineage>
</organism>
<dbReference type="Proteomes" id="UP000291483">
    <property type="component" value="Unassembled WGS sequence"/>
</dbReference>
<keyword evidence="1" id="KW-0812">Transmembrane</keyword>
<proteinExistence type="predicted"/>
<dbReference type="NCBIfam" id="TIGR02115">
    <property type="entry name" value="potass_kdpF"/>
    <property type="match status" value="1"/>
</dbReference>
<dbReference type="AlphaFoldDB" id="A0A4Q8AL72"/>
<reference evidence="2 3" key="1">
    <citation type="submission" date="2019-02" db="EMBL/GenBank/DDBJ databases">
        <title>Sequencing the genomes of 1000 actinobacteria strains.</title>
        <authorList>
            <person name="Klenk H.-P."/>
        </authorList>
    </citation>
    <scope>NUCLEOTIDE SEQUENCE [LARGE SCALE GENOMIC DNA]</scope>
    <source>
        <strain evidence="2 3">DSM 18319</strain>
    </source>
</reference>
<protein>
    <submittedName>
        <fullName evidence="2">K+-transporting ATPase KdpF subunit</fullName>
    </submittedName>
</protein>
<evidence type="ECO:0000256" key="1">
    <source>
        <dbReference type="SAM" id="Phobius"/>
    </source>
</evidence>
<feature type="transmembrane region" description="Helical" evidence="1">
    <location>
        <begin position="12"/>
        <end position="30"/>
    </location>
</feature>
<dbReference type="GO" id="GO:0005886">
    <property type="term" value="C:plasma membrane"/>
    <property type="evidence" value="ECO:0007669"/>
    <property type="project" value="InterPro"/>
</dbReference>
<sequence>MSGFDLRTALDLLSAALAVAAVAYLVYALLKPERF</sequence>
<dbReference type="EMBL" id="SHLC01000001">
    <property type="protein sequence ID" value="RZU65300.1"/>
    <property type="molecule type" value="Genomic_DNA"/>
</dbReference>
<dbReference type="RefSeq" id="WP_242616289.1">
    <property type="nucleotide sequence ID" value="NZ_SHLC01000001.1"/>
</dbReference>
<dbReference type="Pfam" id="PF09604">
    <property type="entry name" value="Potass_KdpF"/>
    <property type="match status" value="1"/>
</dbReference>
<evidence type="ECO:0000313" key="2">
    <source>
        <dbReference type="EMBL" id="RZU65300.1"/>
    </source>
</evidence>
<evidence type="ECO:0000313" key="3">
    <source>
        <dbReference type="Proteomes" id="UP000291483"/>
    </source>
</evidence>
<comment type="caution">
    <text evidence="2">The sequence shown here is derived from an EMBL/GenBank/DDBJ whole genome shotgun (WGS) entry which is preliminary data.</text>
</comment>
<dbReference type="GO" id="GO:0008556">
    <property type="term" value="F:P-type potassium transmembrane transporter activity"/>
    <property type="evidence" value="ECO:0007669"/>
    <property type="project" value="InterPro"/>
</dbReference>
<keyword evidence="3" id="KW-1185">Reference proteome</keyword>
<dbReference type="InterPro" id="IPR011726">
    <property type="entry name" value="KdpF"/>
</dbReference>
<accession>A0A4Q8AL72</accession>
<keyword evidence="1" id="KW-1133">Transmembrane helix</keyword>